<reference evidence="1 2" key="1">
    <citation type="submission" date="2024-02" db="EMBL/GenBank/DDBJ databases">
        <authorList>
            <person name="Chen Y."/>
            <person name="Shah S."/>
            <person name="Dougan E. K."/>
            <person name="Thang M."/>
            <person name="Chan C."/>
        </authorList>
    </citation>
    <scope>NUCLEOTIDE SEQUENCE [LARGE SCALE GENOMIC DNA]</scope>
</reference>
<feature type="non-terminal residue" evidence="1">
    <location>
        <position position="1"/>
    </location>
</feature>
<name>A0ABP0SLT2_9DINO</name>
<sequence>FWRAMFEWTLVEEDWPLCLDAQDALVEGVPPQSWEGLAPRPILDKGGFRFIGHRKFLTPKEVLVWAGPRGVLLVRAIPVGLALQCTFKVMSGSALATVTEHWTGESWASFPLPEGVTAMSLHRRVRDFGLKTGLLTSRNQDVHLHVGSRRLRKDAGILWEKSFATRPPRRTSCKEAQPTRSPPLFVCSISDLAYRVATAIVESIASTIMAAAAVWSRPPLVAYVLQYLDLITQAQCCSISAAFVPLQAMTAVIEASKLSHRLPSVATFLEAARVVWGMVTGPLLHLDGQSLKCPGLAVMTTVEIFLPHWDGCRDLPRAVWQAWIGRPDEPKDAQWTQEFLGARGLSRDVLKGFVELTFDDEDIELAMAPLRQGRWTYHCYPGTTGQGLIGLDDEVAVLEFEVFGICGVLFFWPEPSWPWSRESSWSDDWHW</sequence>
<dbReference type="Proteomes" id="UP001642484">
    <property type="component" value="Unassembled WGS sequence"/>
</dbReference>
<proteinExistence type="predicted"/>
<evidence type="ECO:0000313" key="1">
    <source>
        <dbReference type="EMBL" id="CAK9113366.1"/>
    </source>
</evidence>
<evidence type="ECO:0000313" key="2">
    <source>
        <dbReference type="Proteomes" id="UP001642484"/>
    </source>
</evidence>
<accession>A0ABP0SLT2</accession>
<protein>
    <submittedName>
        <fullName evidence="1">Uncharacterized protein</fullName>
    </submittedName>
</protein>
<comment type="caution">
    <text evidence="1">The sequence shown here is derived from an EMBL/GenBank/DDBJ whole genome shotgun (WGS) entry which is preliminary data.</text>
</comment>
<gene>
    <name evidence="1" type="ORF">CCMP2556_LOCUS52473</name>
</gene>
<organism evidence="1 2">
    <name type="scientific">Durusdinium trenchii</name>
    <dbReference type="NCBI Taxonomy" id="1381693"/>
    <lineage>
        <taxon>Eukaryota</taxon>
        <taxon>Sar</taxon>
        <taxon>Alveolata</taxon>
        <taxon>Dinophyceae</taxon>
        <taxon>Suessiales</taxon>
        <taxon>Symbiodiniaceae</taxon>
        <taxon>Durusdinium</taxon>
    </lineage>
</organism>
<keyword evidence="2" id="KW-1185">Reference proteome</keyword>
<dbReference type="EMBL" id="CAXAMN010027843">
    <property type="protein sequence ID" value="CAK9113366.1"/>
    <property type="molecule type" value="Genomic_DNA"/>
</dbReference>